<comment type="similarity">
    <text evidence="2 8">Belongs to the glycosyl hydrolase 32 family.</text>
</comment>
<dbReference type="Proteomes" id="UP000886886">
    <property type="component" value="Unassembled WGS sequence"/>
</dbReference>
<dbReference type="GO" id="GO:0005975">
    <property type="term" value="P:carbohydrate metabolic process"/>
    <property type="evidence" value="ECO:0007669"/>
    <property type="project" value="InterPro"/>
</dbReference>
<dbReference type="Pfam" id="PF08244">
    <property type="entry name" value="Glyco_hydro_32C"/>
    <property type="match status" value="1"/>
</dbReference>
<sequence>MISETLKKAREYEKREQSKIPEAERPAYHFSVPVGWMNDPNGFSGYQGEYHLFYQYHPYGTDWNSMHWGHAKTRDFVAWEYLPAALAPDKPYDAAGVFSGGAVEKDGRQALLYTGVSEEVLPDGSKQVRQNQCLAVGDGLDYEKDGANPVITADQLPPGSSLEDFRDPKVWKEDETFYTVVGSRAEDGSGQVALFSSEDLKHWKFCSILDRCENRYGKMWECPDFFRLGNSQILMVSPQDMMAEGLEFHNGNGVVYLIGDYEKEQFRFHRKAVQSPDYGLDFYAAQTLETSDGRRILIGWMKSWDANLFPEGFRWNGMMTVPRELSLKNGRIYATPVRELERYRRNEVSYRDLALSGNMELPGLRGRTADITVELKEESYECFRMLVAQNQRFRSEIIYDPKKEILTFDRTYSGLRRDFACRRSMAVKARDGRVSLRILLDRYSVEIFVNGGESVLTAIIPTPQEADGILFEVQGKVKADIVKYELAQ</sequence>
<keyword evidence="5 8" id="KW-0378">Hydrolase</keyword>
<feature type="region of interest" description="Disordered" evidence="10">
    <location>
        <begin position="1"/>
        <end position="20"/>
    </location>
</feature>
<reference evidence="13" key="1">
    <citation type="submission" date="2020-10" db="EMBL/GenBank/DDBJ databases">
        <authorList>
            <person name="Gilroy R."/>
        </authorList>
    </citation>
    <scope>NUCLEOTIDE SEQUENCE</scope>
    <source>
        <strain evidence="13">ChiSjej3B21-11622</strain>
    </source>
</reference>
<comment type="function">
    <text evidence="9">Enables the bacterium to metabolize sucrose as a sole carbon source.</text>
</comment>
<keyword evidence="6 8" id="KW-0326">Glycosidase</keyword>
<dbReference type="SUPFAM" id="SSF75005">
    <property type="entry name" value="Arabinanase/levansucrase/invertase"/>
    <property type="match status" value="1"/>
</dbReference>
<dbReference type="PANTHER" id="PTHR43101">
    <property type="entry name" value="BETA-FRUCTOSIDASE"/>
    <property type="match status" value="1"/>
</dbReference>
<evidence type="ECO:0000256" key="4">
    <source>
        <dbReference type="ARBA" id="ARBA00019623"/>
    </source>
</evidence>
<dbReference type="Gene3D" id="2.115.10.20">
    <property type="entry name" value="Glycosyl hydrolase domain, family 43"/>
    <property type="match status" value="1"/>
</dbReference>
<dbReference type="InterPro" id="IPR013189">
    <property type="entry name" value="Glyco_hydro_32_C"/>
</dbReference>
<comment type="subcellular location">
    <subcellularLocation>
        <location evidence="9">Cytoplasm</location>
    </subcellularLocation>
</comment>
<dbReference type="InterPro" id="IPR018053">
    <property type="entry name" value="Glyco_hydro_32_AS"/>
</dbReference>
<dbReference type="NCBIfam" id="TIGR01322">
    <property type="entry name" value="scrB_fam"/>
    <property type="match status" value="1"/>
</dbReference>
<organism evidence="13 14">
    <name type="scientific">Candidatus Limivivens merdigallinarum</name>
    <dbReference type="NCBI Taxonomy" id="2840859"/>
    <lineage>
        <taxon>Bacteria</taxon>
        <taxon>Bacillati</taxon>
        <taxon>Bacillota</taxon>
        <taxon>Clostridia</taxon>
        <taxon>Lachnospirales</taxon>
        <taxon>Lachnospiraceae</taxon>
        <taxon>Lachnospiraceae incertae sedis</taxon>
        <taxon>Candidatus Limivivens</taxon>
    </lineage>
</organism>
<feature type="domain" description="Glycosyl hydrolase family 32 C-terminal" evidence="12">
    <location>
        <begin position="339"/>
        <end position="482"/>
    </location>
</feature>
<keyword evidence="9" id="KW-0119">Carbohydrate metabolism</keyword>
<accession>A0A9D1D0U3</accession>
<comment type="caution">
    <text evidence="13">The sequence shown here is derived from an EMBL/GenBank/DDBJ whole genome shotgun (WGS) entry which is preliminary data.</text>
</comment>
<evidence type="ECO:0000256" key="3">
    <source>
        <dbReference type="ARBA" id="ARBA00012758"/>
    </source>
</evidence>
<evidence type="ECO:0000256" key="9">
    <source>
        <dbReference type="RuleBase" id="RU365015"/>
    </source>
</evidence>
<protein>
    <recommendedName>
        <fullName evidence="4 8">Sucrose-6-phosphate hydrolase</fullName>
        <ecNumber evidence="3 8">3.2.1.26</ecNumber>
    </recommendedName>
    <alternativeName>
        <fullName evidence="7 9">Invertase</fullName>
    </alternativeName>
</protein>
<evidence type="ECO:0000259" key="11">
    <source>
        <dbReference type="Pfam" id="PF00251"/>
    </source>
</evidence>
<dbReference type="PROSITE" id="PS00609">
    <property type="entry name" value="GLYCOSYL_HYDROL_F32"/>
    <property type="match status" value="1"/>
</dbReference>
<dbReference type="GO" id="GO:0004564">
    <property type="term" value="F:beta-fructofuranosidase activity"/>
    <property type="evidence" value="ECO:0007669"/>
    <property type="project" value="UniProtKB-EC"/>
</dbReference>
<evidence type="ECO:0000256" key="2">
    <source>
        <dbReference type="ARBA" id="ARBA00009902"/>
    </source>
</evidence>
<reference evidence="13" key="2">
    <citation type="journal article" date="2021" name="PeerJ">
        <title>Extensive microbial diversity within the chicken gut microbiome revealed by metagenomics and culture.</title>
        <authorList>
            <person name="Gilroy R."/>
            <person name="Ravi A."/>
            <person name="Getino M."/>
            <person name="Pursley I."/>
            <person name="Horton D.L."/>
            <person name="Alikhan N.F."/>
            <person name="Baker D."/>
            <person name="Gharbi K."/>
            <person name="Hall N."/>
            <person name="Watson M."/>
            <person name="Adriaenssens E.M."/>
            <person name="Foster-Nyarko E."/>
            <person name="Jarju S."/>
            <person name="Secka A."/>
            <person name="Antonio M."/>
            <person name="Oren A."/>
            <person name="Chaudhuri R.R."/>
            <person name="La Ragione R."/>
            <person name="Hildebrand F."/>
            <person name="Pallen M.J."/>
        </authorList>
    </citation>
    <scope>NUCLEOTIDE SEQUENCE</scope>
    <source>
        <strain evidence="13">ChiSjej3B21-11622</strain>
    </source>
</reference>
<evidence type="ECO:0000256" key="5">
    <source>
        <dbReference type="ARBA" id="ARBA00022801"/>
    </source>
</evidence>
<dbReference type="InterPro" id="IPR001362">
    <property type="entry name" value="Glyco_hydro_32"/>
</dbReference>
<comment type="pathway">
    <text evidence="1 9">Glycan biosynthesis; sucrose metabolism.</text>
</comment>
<name>A0A9D1D0U3_9FIRM</name>
<dbReference type="SMART" id="SM00640">
    <property type="entry name" value="Glyco_32"/>
    <property type="match status" value="1"/>
</dbReference>
<evidence type="ECO:0000256" key="1">
    <source>
        <dbReference type="ARBA" id="ARBA00004914"/>
    </source>
</evidence>
<dbReference type="InterPro" id="IPR051214">
    <property type="entry name" value="GH32_Enzymes"/>
</dbReference>
<dbReference type="InterPro" id="IPR013320">
    <property type="entry name" value="ConA-like_dom_sf"/>
</dbReference>
<dbReference type="InterPro" id="IPR013148">
    <property type="entry name" value="Glyco_hydro_32_N"/>
</dbReference>
<gene>
    <name evidence="13" type="ORF">IAB26_08280</name>
</gene>
<proteinExistence type="inferred from homology"/>
<evidence type="ECO:0000256" key="6">
    <source>
        <dbReference type="ARBA" id="ARBA00023295"/>
    </source>
</evidence>
<dbReference type="GO" id="GO:0005737">
    <property type="term" value="C:cytoplasm"/>
    <property type="evidence" value="ECO:0007669"/>
    <property type="project" value="UniProtKB-SubCell"/>
</dbReference>
<evidence type="ECO:0000259" key="12">
    <source>
        <dbReference type="Pfam" id="PF08244"/>
    </source>
</evidence>
<dbReference type="InterPro" id="IPR023296">
    <property type="entry name" value="Glyco_hydro_beta-prop_sf"/>
</dbReference>
<dbReference type="EMBL" id="DVFT01000124">
    <property type="protein sequence ID" value="HIQ96545.1"/>
    <property type="molecule type" value="Genomic_DNA"/>
</dbReference>
<dbReference type="Gene3D" id="2.60.120.560">
    <property type="entry name" value="Exo-inulinase, domain 1"/>
    <property type="match status" value="1"/>
</dbReference>
<comment type="catalytic activity">
    <reaction evidence="8">
        <text>Hydrolysis of terminal non-reducing beta-D-fructofuranoside residues in beta-D-fructofuranosides.</text>
        <dbReference type="EC" id="3.2.1.26"/>
    </reaction>
</comment>
<dbReference type="PANTHER" id="PTHR43101:SF1">
    <property type="entry name" value="BETA-FRUCTOSIDASE"/>
    <property type="match status" value="1"/>
</dbReference>
<dbReference type="CDD" id="cd08996">
    <property type="entry name" value="GH32_FFase"/>
    <property type="match status" value="1"/>
</dbReference>
<dbReference type="SUPFAM" id="SSF49899">
    <property type="entry name" value="Concanavalin A-like lectins/glucanases"/>
    <property type="match status" value="1"/>
</dbReference>
<feature type="domain" description="Glycosyl hydrolase family 32 N-terminal" evidence="11">
    <location>
        <begin position="29"/>
        <end position="336"/>
    </location>
</feature>
<keyword evidence="9" id="KW-0963">Cytoplasm</keyword>
<dbReference type="Pfam" id="PF00251">
    <property type="entry name" value="Glyco_hydro_32N"/>
    <property type="match status" value="1"/>
</dbReference>
<evidence type="ECO:0000256" key="8">
    <source>
        <dbReference type="RuleBase" id="RU362110"/>
    </source>
</evidence>
<dbReference type="InterPro" id="IPR006232">
    <property type="entry name" value="Suc6P_hydrolase"/>
</dbReference>
<evidence type="ECO:0000313" key="14">
    <source>
        <dbReference type="Proteomes" id="UP000886886"/>
    </source>
</evidence>
<evidence type="ECO:0000256" key="10">
    <source>
        <dbReference type="SAM" id="MobiDB-lite"/>
    </source>
</evidence>
<dbReference type="AlphaFoldDB" id="A0A9D1D0U3"/>
<dbReference type="EC" id="3.2.1.26" evidence="3 8"/>
<evidence type="ECO:0000256" key="7">
    <source>
        <dbReference type="ARBA" id="ARBA00033367"/>
    </source>
</evidence>
<evidence type="ECO:0000313" key="13">
    <source>
        <dbReference type="EMBL" id="HIQ96545.1"/>
    </source>
</evidence>